<keyword evidence="7 9" id="KW-0479">Metal-binding</keyword>
<evidence type="ECO:0000256" key="8">
    <source>
        <dbReference type="PIRSR" id="PIRSR602481-2"/>
    </source>
</evidence>
<keyword evidence="2 9" id="KW-0678">Repressor</keyword>
<accession>A0A831W7A7</accession>
<evidence type="ECO:0000313" key="10">
    <source>
        <dbReference type="EMBL" id="HEB96291.1"/>
    </source>
</evidence>
<dbReference type="GO" id="GO:0005829">
    <property type="term" value="C:cytosol"/>
    <property type="evidence" value="ECO:0007669"/>
    <property type="project" value="TreeGrafter"/>
</dbReference>
<evidence type="ECO:0000256" key="2">
    <source>
        <dbReference type="ARBA" id="ARBA00022491"/>
    </source>
</evidence>
<dbReference type="Gene3D" id="3.30.1490.190">
    <property type="match status" value="1"/>
</dbReference>
<organism evidence="10">
    <name type="scientific">Sedimenticola thiotaurini</name>
    <dbReference type="NCBI Taxonomy" id="1543721"/>
    <lineage>
        <taxon>Bacteria</taxon>
        <taxon>Pseudomonadati</taxon>
        <taxon>Pseudomonadota</taxon>
        <taxon>Gammaproteobacteria</taxon>
        <taxon>Chromatiales</taxon>
        <taxon>Sedimenticolaceae</taxon>
        <taxon>Sedimenticola</taxon>
    </lineage>
</organism>
<dbReference type="AlphaFoldDB" id="A0A831W7A7"/>
<dbReference type="GO" id="GO:0008270">
    <property type="term" value="F:zinc ion binding"/>
    <property type="evidence" value="ECO:0007669"/>
    <property type="project" value="TreeGrafter"/>
</dbReference>
<evidence type="ECO:0000256" key="6">
    <source>
        <dbReference type="ARBA" id="ARBA00023163"/>
    </source>
</evidence>
<evidence type="ECO:0000256" key="9">
    <source>
        <dbReference type="RuleBase" id="RU364037"/>
    </source>
</evidence>
<comment type="cofactor">
    <cofactor evidence="7">
        <name>Zn(2+)</name>
        <dbReference type="ChEBI" id="CHEBI:29105"/>
    </cofactor>
    <text evidence="7">Binds 1 zinc ion per subunit.</text>
</comment>
<keyword evidence="9" id="KW-0963">Cytoplasm</keyword>
<comment type="similarity">
    <text evidence="1 9">Belongs to the Fur family.</text>
</comment>
<evidence type="ECO:0000256" key="4">
    <source>
        <dbReference type="ARBA" id="ARBA00023015"/>
    </source>
</evidence>
<dbReference type="GO" id="GO:0045892">
    <property type="term" value="P:negative regulation of DNA-templated transcription"/>
    <property type="evidence" value="ECO:0007669"/>
    <property type="project" value="TreeGrafter"/>
</dbReference>
<dbReference type="GO" id="GO:0003700">
    <property type="term" value="F:DNA-binding transcription factor activity"/>
    <property type="evidence" value="ECO:0007669"/>
    <property type="project" value="UniProtKB-UniRule"/>
</dbReference>
<dbReference type="InterPro" id="IPR002481">
    <property type="entry name" value="FUR"/>
</dbReference>
<dbReference type="InterPro" id="IPR036388">
    <property type="entry name" value="WH-like_DNA-bd_sf"/>
</dbReference>
<dbReference type="GO" id="GO:1900376">
    <property type="term" value="P:regulation of secondary metabolite biosynthetic process"/>
    <property type="evidence" value="ECO:0007669"/>
    <property type="project" value="TreeGrafter"/>
</dbReference>
<sequence length="158" mass="17554">MSGQGGSSIDQAACDAALVRAEQLCRSRGARLTVQRRRVLEILCRSRRPLGAYEILDRLQQDTAGARPTTVYRALAFLQEQGLVHRIESLNAFLGCLHPEHPHLGQFLICRRCGRVQELEDAGVERDLGRMARASGFQPDLRVVELLGRCSDCTGGRR</sequence>
<dbReference type="PANTHER" id="PTHR33202:SF6">
    <property type="entry name" value="ZINC UPTAKE REGULATION PROTEIN"/>
    <property type="match status" value="1"/>
</dbReference>
<dbReference type="EMBL" id="DRKP01000085">
    <property type="protein sequence ID" value="HEB96291.1"/>
    <property type="molecule type" value="Genomic_DNA"/>
</dbReference>
<feature type="binding site" evidence="8">
    <location>
        <position position="125"/>
    </location>
    <ligand>
        <name>Fe cation</name>
        <dbReference type="ChEBI" id="CHEBI:24875"/>
    </ligand>
</feature>
<comment type="caution">
    <text evidence="10">The sequence shown here is derived from an EMBL/GenBank/DDBJ whole genome shotgun (WGS) entry which is preliminary data.</text>
</comment>
<feature type="binding site" evidence="7">
    <location>
        <position position="113"/>
    </location>
    <ligand>
        <name>Zn(2+)</name>
        <dbReference type="ChEBI" id="CHEBI:29105"/>
    </ligand>
</feature>
<feature type="binding site" evidence="7">
    <location>
        <position position="110"/>
    </location>
    <ligand>
        <name>Zn(2+)</name>
        <dbReference type="ChEBI" id="CHEBI:29105"/>
    </ligand>
</feature>
<dbReference type="SUPFAM" id="SSF46785">
    <property type="entry name" value="Winged helix' DNA-binding domain"/>
    <property type="match status" value="1"/>
</dbReference>
<keyword evidence="3 7" id="KW-0862">Zinc</keyword>
<comment type="cofactor">
    <cofactor evidence="8">
        <name>Mn(2+)</name>
        <dbReference type="ChEBI" id="CHEBI:29035"/>
    </cofactor>
    <cofactor evidence="8">
        <name>Fe(2+)</name>
        <dbReference type="ChEBI" id="CHEBI:29033"/>
    </cofactor>
    <text evidence="8">Binds 1 Mn(2+) or Fe(2+) ion per subunit.</text>
</comment>
<evidence type="ECO:0000256" key="1">
    <source>
        <dbReference type="ARBA" id="ARBA00007957"/>
    </source>
</evidence>
<protein>
    <recommendedName>
        <fullName evidence="9">Ferric uptake regulation protein</fullName>
    </recommendedName>
</protein>
<keyword evidence="4 9" id="KW-0805">Transcription regulation</keyword>
<dbReference type="Gene3D" id="1.10.10.10">
    <property type="entry name" value="Winged helix-like DNA-binding domain superfamily/Winged helix DNA-binding domain"/>
    <property type="match status" value="1"/>
</dbReference>
<name>A0A831W7A7_9GAMM</name>
<keyword evidence="8 9" id="KW-0408">Iron</keyword>
<reference evidence="10" key="1">
    <citation type="journal article" date="2020" name="mSystems">
        <title>Genome- and Community-Level Interaction Insights into Carbon Utilization and Element Cycling Functions of Hydrothermarchaeota in Hydrothermal Sediment.</title>
        <authorList>
            <person name="Zhou Z."/>
            <person name="Liu Y."/>
            <person name="Xu W."/>
            <person name="Pan J."/>
            <person name="Luo Z.H."/>
            <person name="Li M."/>
        </authorList>
    </citation>
    <scope>NUCLEOTIDE SEQUENCE [LARGE SCALE GENOMIC DNA]</scope>
    <source>
        <strain evidence="10">HyVt-443</strain>
    </source>
</reference>
<dbReference type="InterPro" id="IPR043135">
    <property type="entry name" value="Fur_C"/>
</dbReference>
<comment type="subunit">
    <text evidence="9">Homodimer.</text>
</comment>
<comment type="subcellular location">
    <subcellularLocation>
        <location evidence="9">Cytoplasm</location>
    </subcellularLocation>
</comment>
<evidence type="ECO:0000256" key="5">
    <source>
        <dbReference type="ARBA" id="ARBA00023125"/>
    </source>
</evidence>
<dbReference type="GO" id="GO:0000976">
    <property type="term" value="F:transcription cis-regulatory region binding"/>
    <property type="evidence" value="ECO:0007669"/>
    <property type="project" value="TreeGrafter"/>
</dbReference>
<proteinExistence type="inferred from homology"/>
<dbReference type="Pfam" id="PF01475">
    <property type="entry name" value="FUR"/>
    <property type="match status" value="1"/>
</dbReference>
<feature type="binding site" evidence="7">
    <location>
        <position position="153"/>
    </location>
    <ligand>
        <name>Zn(2+)</name>
        <dbReference type="ChEBI" id="CHEBI:29105"/>
    </ligand>
</feature>
<evidence type="ECO:0000256" key="7">
    <source>
        <dbReference type="PIRSR" id="PIRSR602481-1"/>
    </source>
</evidence>
<dbReference type="InterPro" id="IPR036390">
    <property type="entry name" value="WH_DNA-bd_sf"/>
</dbReference>
<feature type="binding site" evidence="7">
    <location>
        <position position="150"/>
    </location>
    <ligand>
        <name>Zn(2+)</name>
        <dbReference type="ChEBI" id="CHEBI:29105"/>
    </ligand>
</feature>
<dbReference type="CDD" id="cd07153">
    <property type="entry name" value="Fur_like"/>
    <property type="match status" value="1"/>
</dbReference>
<dbReference type="Proteomes" id="UP000886251">
    <property type="component" value="Unassembled WGS sequence"/>
</dbReference>
<keyword evidence="6 9" id="KW-0804">Transcription</keyword>
<dbReference type="PANTHER" id="PTHR33202">
    <property type="entry name" value="ZINC UPTAKE REGULATION PROTEIN"/>
    <property type="match status" value="1"/>
</dbReference>
<keyword evidence="5 9" id="KW-0238">DNA-binding</keyword>
<evidence type="ECO:0000256" key="3">
    <source>
        <dbReference type="ARBA" id="ARBA00022833"/>
    </source>
</evidence>
<gene>
    <name evidence="9" type="primary">fur</name>
    <name evidence="10" type="ORF">ENI96_07655</name>
</gene>